<feature type="transmembrane region" description="Helical" evidence="2">
    <location>
        <begin position="74"/>
        <end position="94"/>
    </location>
</feature>
<feature type="compositionally biased region" description="Polar residues" evidence="1">
    <location>
        <begin position="388"/>
        <end position="400"/>
    </location>
</feature>
<proteinExistence type="predicted"/>
<sequence>MGMLHSPLGGPGACTCELYYTTVAMHLSSLLLWLGVSSISIAWARVAPAPAIVTPAPSLDEVELRRRQASGADLGSLLPLLATAVPPSILALALTNVPAVSRLLWSEFLDDNTPAWFTALPTDVQAYLSGEFGPTTTTSASGSTLSSSASTTASATSSPSSTASANQANGQSSGNHNGGLPLWAKILIGVLVPLVVLGLLALLLCCCLRRRRHRRATRKSDESRAPTPAFISNSYRRTDAAGEQHVPLRGGYLSAPDSHHRRSDPNNPYGSSTSNSGDFHTPVGGPSYEDIPPATAAAGKHSRRSSRQSLSSLHSVPEVPEPTHRRNLQQGQGQSQNHIVGAMAIPHPPPPRSPRRSQSREFSSYDFNPADGSVIKPTKSNERRVSPLNPTYGGNRSSNGGHYAATSPYDNEYVHHDGQRHSNPFSDPSPPRHSGYMSAGEGYGGMQQGMRQEPELFMPPANGGYKQQDEYEWPLRSPPDNGRIRRKPVRNSG</sequence>
<dbReference type="OrthoDB" id="5419608at2759"/>
<evidence type="ECO:0000313" key="3">
    <source>
        <dbReference type="EMBL" id="KAF2109809.1"/>
    </source>
</evidence>
<evidence type="ECO:0000256" key="2">
    <source>
        <dbReference type="SAM" id="Phobius"/>
    </source>
</evidence>
<name>A0A6A5YRE9_9PLEO</name>
<organism evidence="3 4">
    <name type="scientific">Lophiotrema nucula</name>
    <dbReference type="NCBI Taxonomy" id="690887"/>
    <lineage>
        <taxon>Eukaryota</taxon>
        <taxon>Fungi</taxon>
        <taxon>Dikarya</taxon>
        <taxon>Ascomycota</taxon>
        <taxon>Pezizomycotina</taxon>
        <taxon>Dothideomycetes</taxon>
        <taxon>Pleosporomycetidae</taxon>
        <taxon>Pleosporales</taxon>
        <taxon>Lophiotremataceae</taxon>
        <taxon>Lophiotrema</taxon>
    </lineage>
</organism>
<keyword evidence="2" id="KW-0472">Membrane</keyword>
<reference evidence="3" key="1">
    <citation type="journal article" date="2020" name="Stud. Mycol.">
        <title>101 Dothideomycetes genomes: a test case for predicting lifestyles and emergence of pathogens.</title>
        <authorList>
            <person name="Haridas S."/>
            <person name="Albert R."/>
            <person name="Binder M."/>
            <person name="Bloem J."/>
            <person name="Labutti K."/>
            <person name="Salamov A."/>
            <person name="Andreopoulos B."/>
            <person name="Baker S."/>
            <person name="Barry K."/>
            <person name="Bills G."/>
            <person name="Bluhm B."/>
            <person name="Cannon C."/>
            <person name="Castanera R."/>
            <person name="Culley D."/>
            <person name="Daum C."/>
            <person name="Ezra D."/>
            <person name="Gonzalez J."/>
            <person name="Henrissat B."/>
            <person name="Kuo A."/>
            <person name="Liang C."/>
            <person name="Lipzen A."/>
            <person name="Lutzoni F."/>
            <person name="Magnuson J."/>
            <person name="Mondo S."/>
            <person name="Nolan M."/>
            <person name="Ohm R."/>
            <person name="Pangilinan J."/>
            <person name="Park H.-J."/>
            <person name="Ramirez L."/>
            <person name="Alfaro M."/>
            <person name="Sun H."/>
            <person name="Tritt A."/>
            <person name="Yoshinaga Y."/>
            <person name="Zwiers L.-H."/>
            <person name="Turgeon B."/>
            <person name="Goodwin S."/>
            <person name="Spatafora J."/>
            <person name="Crous P."/>
            <person name="Grigoriev I."/>
        </authorList>
    </citation>
    <scope>NUCLEOTIDE SEQUENCE</scope>
    <source>
        <strain evidence="3">CBS 627.86</strain>
    </source>
</reference>
<gene>
    <name evidence="3" type="ORF">BDV96DRAFT_691469</name>
</gene>
<evidence type="ECO:0000313" key="4">
    <source>
        <dbReference type="Proteomes" id="UP000799770"/>
    </source>
</evidence>
<accession>A0A6A5YRE9</accession>
<feature type="compositionally biased region" description="Basic residues" evidence="1">
    <location>
        <begin position="484"/>
        <end position="493"/>
    </location>
</feature>
<dbReference type="Pfam" id="PF03229">
    <property type="entry name" value="Alpha_GJ"/>
    <property type="match status" value="1"/>
</dbReference>
<keyword evidence="2" id="KW-1133">Transmembrane helix</keyword>
<feature type="region of interest" description="Disordered" evidence="1">
    <location>
        <begin position="215"/>
        <end position="493"/>
    </location>
</feature>
<feature type="transmembrane region" description="Helical" evidence="2">
    <location>
        <begin position="182"/>
        <end position="208"/>
    </location>
</feature>
<feature type="compositionally biased region" description="Polar residues" evidence="1">
    <location>
        <begin position="328"/>
        <end position="338"/>
    </location>
</feature>
<keyword evidence="4" id="KW-1185">Reference proteome</keyword>
<evidence type="ECO:0000256" key="1">
    <source>
        <dbReference type="SAM" id="MobiDB-lite"/>
    </source>
</evidence>
<feature type="transmembrane region" description="Helical" evidence="2">
    <location>
        <begin position="30"/>
        <end position="53"/>
    </location>
</feature>
<feature type="compositionally biased region" description="Low complexity" evidence="1">
    <location>
        <begin position="138"/>
        <end position="165"/>
    </location>
</feature>
<dbReference type="EMBL" id="ML977340">
    <property type="protein sequence ID" value="KAF2109809.1"/>
    <property type="molecule type" value="Genomic_DNA"/>
</dbReference>
<keyword evidence="2" id="KW-0812">Transmembrane</keyword>
<dbReference type="InterPro" id="IPR004913">
    <property type="entry name" value="Herpes_gJ"/>
</dbReference>
<feature type="region of interest" description="Disordered" evidence="1">
    <location>
        <begin position="138"/>
        <end position="173"/>
    </location>
</feature>
<dbReference type="Proteomes" id="UP000799770">
    <property type="component" value="Unassembled WGS sequence"/>
</dbReference>
<protein>
    <submittedName>
        <fullName evidence="3">Uncharacterized protein</fullName>
    </submittedName>
</protein>
<feature type="compositionally biased region" description="Polar residues" evidence="1">
    <location>
        <begin position="265"/>
        <end position="278"/>
    </location>
</feature>
<dbReference type="AlphaFoldDB" id="A0A6A5YRE9"/>